<dbReference type="EMBL" id="LTBB01000003">
    <property type="protein sequence ID" value="KYH29618.1"/>
    <property type="molecule type" value="Genomic_DNA"/>
</dbReference>
<evidence type="ECO:0000313" key="2">
    <source>
        <dbReference type="Proteomes" id="UP000075374"/>
    </source>
</evidence>
<protein>
    <submittedName>
        <fullName evidence="1">Uncharacterized protein</fullName>
    </submittedName>
</protein>
<dbReference type="RefSeq" id="WP_061857752.1">
    <property type="nucleotide sequence ID" value="NZ_LTBB01000003.1"/>
</dbReference>
<dbReference type="PATRIC" id="fig|1121305.3.peg.863"/>
<evidence type="ECO:0000313" key="1">
    <source>
        <dbReference type="EMBL" id="KYH29618.1"/>
    </source>
</evidence>
<dbReference type="Proteomes" id="UP000075374">
    <property type="component" value="Unassembled WGS sequence"/>
</dbReference>
<keyword evidence="2" id="KW-1185">Reference proteome</keyword>
<name>A0A151APQ6_9CLOT</name>
<accession>A0A151APQ6</accession>
<organism evidence="1 2">
    <name type="scientific">Clostridium colicanis DSM 13634</name>
    <dbReference type="NCBI Taxonomy" id="1121305"/>
    <lineage>
        <taxon>Bacteria</taxon>
        <taxon>Bacillati</taxon>
        <taxon>Bacillota</taxon>
        <taxon>Clostridia</taxon>
        <taxon>Eubacteriales</taxon>
        <taxon>Clostridiaceae</taxon>
        <taxon>Clostridium</taxon>
    </lineage>
</organism>
<dbReference type="AlphaFoldDB" id="A0A151APQ6"/>
<proteinExistence type="predicted"/>
<reference evidence="1 2" key="1">
    <citation type="submission" date="2016-02" db="EMBL/GenBank/DDBJ databases">
        <title>Genome sequence of Clostridium colicanis DSM 13634.</title>
        <authorList>
            <person name="Poehlein A."/>
            <person name="Daniel R."/>
        </authorList>
    </citation>
    <scope>NUCLEOTIDE SEQUENCE [LARGE SCALE GENOMIC DNA]</scope>
    <source>
        <strain evidence="1 2">DSM 13634</strain>
    </source>
</reference>
<dbReference type="STRING" id="1121305.CLCOL_08490"/>
<gene>
    <name evidence="1" type="ORF">CLCOL_08490</name>
</gene>
<sequence>MSIKKIIRGILRLDDGVKEKDRIENVKAYIKQKLREKGFKNNQIEIDFSDIYTDEEVIKAAEELGFGLERGEKDGVWWLFRY</sequence>
<comment type="caution">
    <text evidence="1">The sequence shown here is derived from an EMBL/GenBank/DDBJ whole genome shotgun (WGS) entry which is preliminary data.</text>
</comment>